<dbReference type="Pfam" id="PF20095">
    <property type="entry name" value="DUF6485"/>
    <property type="match status" value="1"/>
</dbReference>
<evidence type="ECO:0008006" key="2">
    <source>
        <dbReference type="Google" id="ProtNLM"/>
    </source>
</evidence>
<protein>
    <recommendedName>
        <fullName evidence="2">Cytosolic protein</fullName>
    </recommendedName>
</protein>
<gene>
    <name evidence="1" type="ORF">S06H3_31215</name>
</gene>
<name>X1MZL1_9ZZZZ</name>
<reference evidence="1" key="1">
    <citation type="journal article" date="2014" name="Front. Microbiol.">
        <title>High frequency of phylogenetically diverse reductive dehalogenase-homologous genes in deep subseafloor sedimentary metagenomes.</title>
        <authorList>
            <person name="Kawai M."/>
            <person name="Futagami T."/>
            <person name="Toyoda A."/>
            <person name="Takaki Y."/>
            <person name="Nishi S."/>
            <person name="Hori S."/>
            <person name="Arai W."/>
            <person name="Tsubouchi T."/>
            <person name="Morono Y."/>
            <person name="Uchiyama I."/>
            <person name="Ito T."/>
            <person name="Fujiyama A."/>
            <person name="Inagaki F."/>
            <person name="Takami H."/>
        </authorList>
    </citation>
    <scope>NUCLEOTIDE SEQUENCE</scope>
    <source>
        <strain evidence="1">Expedition CK06-06</strain>
    </source>
</reference>
<organism evidence="1">
    <name type="scientific">marine sediment metagenome</name>
    <dbReference type="NCBI Taxonomy" id="412755"/>
    <lineage>
        <taxon>unclassified sequences</taxon>
        <taxon>metagenomes</taxon>
        <taxon>ecological metagenomes</taxon>
    </lineage>
</organism>
<feature type="non-terminal residue" evidence="1">
    <location>
        <position position="1"/>
    </location>
</feature>
<accession>X1MZL1</accession>
<dbReference type="AlphaFoldDB" id="X1MZL1"/>
<sequence length="99" mass="11438">FEKEEGAKQINLSEKRINADQTADFADEISVKEADIMECKQGENRAKCNCTYEPCDKKGICCECIAYHWRNKELPACLFPNDVEKTYDRSIARFIACYK</sequence>
<comment type="caution">
    <text evidence="1">The sequence shown here is derived from an EMBL/GenBank/DDBJ whole genome shotgun (WGS) entry which is preliminary data.</text>
</comment>
<evidence type="ECO:0000313" key="1">
    <source>
        <dbReference type="EMBL" id="GAI20060.1"/>
    </source>
</evidence>
<proteinExistence type="predicted"/>
<dbReference type="EMBL" id="BARV01018459">
    <property type="protein sequence ID" value="GAI20060.1"/>
    <property type="molecule type" value="Genomic_DNA"/>
</dbReference>